<comment type="caution">
    <text evidence="2">The sequence shown here is derived from an EMBL/GenBank/DDBJ whole genome shotgun (WGS) entry which is preliminary data.</text>
</comment>
<keyword evidence="3" id="KW-1185">Reference proteome</keyword>
<sequence length="114" mass="12625">MAKITVIRTLLVALTVSFLAFASRDWKVEGFYLAVALSVAAVMIVAFRATMVAWITILVLLAFAGNRRSVLVQRGRRITLDVAWCMVSVIFTSQRKRFLALACAALVSLLATYR</sequence>
<organism evidence="2 3">
    <name type="scientific">Canavalia gladiata</name>
    <name type="common">Sword bean</name>
    <name type="synonym">Dolichos gladiatus</name>
    <dbReference type="NCBI Taxonomy" id="3824"/>
    <lineage>
        <taxon>Eukaryota</taxon>
        <taxon>Viridiplantae</taxon>
        <taxon>Streptophyta</taxon>
        <taxon>Embryophyta</taxon>
        <taxon>Tracheophyta</taxon>
        <taxon>Spermatophyta</taxon>
        <taxon>Magnoliopsida</taxon>
        <taxon>eudicotyledons</taxon>
        <taxon>Gunneridae</taxon>
        <taxon>Pentapetalae</taxon>
        <taxon>rosids</taxon>
        <taxon>fabids</taxon>
        <taxon>Fabales</taxon>
        <taxon>Fabaceae</taxon>
        <taxon>Papilionoideae</taxon>
        <taxon>50 kb inversion clade</taxon>
        <taxon>NPAAA clade</taxon>
        <taxon>indigoferoid/millettioid clade</taxon>
        <taxon>Phaseoleae</taxon>
        <taxon>Canavalia</taxon>
    </lineage>
</organism>
<protein>
    <submittedName>
        <fullName evidence="2">Uncharacterized protein</fullName>
    </submittedName>
</protein>
<evidence type="ECO:0000256" key="1">
    <source>
        <dbReference type="SAM" id="Phobius"/>
    </source>
</evidence>
<accession>A0AAN9L7J8</accession>
<evidence type="ECO:0000313" key="3">
    <source>
        <dbReference type="Proteomes" id="UP001367508"/>
    </source>
</evidence>
<dbReference type="EMBL" id="JAYMYQ010000005">
    <property type="protein sequence ID" value="KAK7330541.1"/>
    <property type="molecule type" value="Genomic_DNA"/>
</dbReference>
<keyword evidence="1" id="KW-1133">Transmembrane helix</keyword>
<reference evidence="2 3" key="1">
    <citation type="submission" date="2024-01" db="EMBL/GenBank/DDBJ databases">
        <title>The genomes of 5 underutilized Papilionoideae crops provide insights into root nodulation and disease resistanc.</title>
        <authorList>
            <person name="Jiang F."/>
        </authorList>
    </citation>
    <scope>NUCLEOTIDE SEQUENCE [LARGE SCALE GENOMIC DNA]</scope>
    <source>
        <strain evidence="2">LVBAO_FW01</strain>
        <tissue evidence="2">Leaves</tissue>
    </source>
</reference>
<gene>
    <name evidence="2" type="ORF">VNO77_24736</name>
</gene>
<dbReference type="PANTHER" id="PTHR34656:SF2">
    <property type="entry name" value="TRANSMEMBRANE PROTEIN"/>
    <property type="match status" value="1"/>
</dbReference>
<evidence type="ECO:0000313" key="2">
    <source>
        <dbReference type="EMBL" id="KAK7330541.1"/>
    </source>
</evidence>
<proteinExistence type="predicted"/>
<dbReference type="Proteomes" id="UP001367508">
    <property type="component" value="Unassembled WGS sequence"/>
</dbReference>
<name>A0AAN9L7J8_CANGL</name>
<keyword evidence="1" id="KW-0472">Membrane</keyword>
<keyword evidence="1" id="KW-0812">Transmembrane</keyword>
<dbReference type="PANTHER" id="PTHR34656">
    <property type="entry name" value="PYRROLINE-5-CARBOXYLATE REDUCTASE"/>
    <property type="match status" value="1"/>
</dbReference>
<feature type="transmembrane region" description="Helical" evidence="1">
    <location>
        <begin position="32"/>
        <end position="63"/>
    </location>
</feature>
<dbReference type="AlphaFoldDB" id="A0AAN9L7J8"/>